<dbReference type="Pfam" id="PF02518">
    <property type="entry name" value="HATPase_c"/>
    <property type="match status" value="1"/>
</dbReference>
<evidence type="ECO:0000256" key="7">
    <source>
        <dbReference type="SAM" id="Phobius"/>
    </source>
</evidence>
<dbReference type="SUPFAM" id="SSF55874">
    <property type="entry name" value="ATPase domain of HSP90 chaperone/DNA topoisomerase II/histidine kinase"/>
    <property type="match status" value="1"/>
</dbReference>
<evidence type="ECO:0000313" key="9">
    <source>
        <dbReference type="EMBL" id="PQJ09677.1"/>
    </source>
</evidence>
<name>A0A2S7SSU8_9BACT</name>
<dbReference type="Pfam" id="PF00512">
    <property type="entry name" value="HisKA"/>
    <property type="match status" value="1"/>
</dbReference>
<dbReference type="SMART" id="SM00387">
    <property type="entry name" value="HATPase_c"/>
    <property type="match status" value="1"/>
</dbReference>
<dbReference type="OrthoDB" id="9804645at2"/>
<evidence type="ECO:0000256" key="4">
    <source>
        <dbReference type="ARBA" id="ARBA00022679"/>
    </source>
</evidence>
<dbReference type="CDD" id="cd00075">
    <property type="entry name" value="HATPase"/>
    <property type="match status" value="1"/>
</dbReference>
<reference evidence="9 10" key="1">
    <citation type="submission" date="2018-01" db="EMBL/GenBank/DDBJ databases">
        <title>A novel member of the phylum Bacteroidetes isolated from glacier ice.</title>
        <authorList>
            <person name="Liu Q."/>
            <person name="Xin Y.-H."/>
        </authorList>
    </citation>
    <scope>NUCLEOTIDE SEQUENCE [LARGE SCALE GENOMIC DNA]</scope>
    <source>
        <strain evidence="9 10">RB1R16</strain>
    </source>
</reference>
<feature type="domain" description="Histidine kinase" evidence="8">
    <location>
        <begin position="110"/>
        <end position="323"/>
    </location>
</feature>
<dbReference type="PANTHER" id="PTHR45453">
    <property type="entry name" value="PHOSPHATE REGULON SENSOR PROTEIN PHOR"/>
    <property type="match status" value="1"/>
</dbReference>
<proteinExistence type="predicted"/>
<dbReference type="GO" id="GO:0004721">
    <property type="term" value="F:phosphoprotein phosphatase activity"/>
    <property type="evidence" value="ECO:0007669"/>
    <property type="project" value="TreeGrafter"/>
</dbReference>
<dbReference type="AlphaFoldDB" id="A0A2S7SSU8"/>
<evidence type="ECO:0000256" key="3">
    <source>
        <dbReference type="ARBA" id="ARBA00022553"/>
    </source>
</evidence>
<keyword evidence="6" id="KW-0902">Two-component regulatory system</keyword>
<sequence length="324" mass="36740">MRFFSSIYVLLLAYIVTAVVFWEMSLQKLSGRIYAQQLITLQTSIDSTAHPAEYNKELQERREDLTRRTKQYIAEGSTFIIVILIGAVVVYSSFKRRIALSKQQNNFMLSVTHELKTPIAAIKLNLQTIEKHKLSEEKKDQLLGRSIKEANRLNDLCNNILFASQLDGGIYKHSREKFDFSELAEDSVMEYSGRYPERFEDNIGSGCYVTGDKVMLQMAINNLLENAVKYTPAGSPIRVELHKRNNEIVLQVIDEGAGIPDSEKKKIFDKFYRVGSEETRNAKGTGLGLYLVCKVVTQNKGDIIIKDNQPTGAIFEITLPLDKA</sequence>
<keyword evidence="7" id="KW-0812">Transmembrane</keyword>
<dbReference type="CDD" id="cd00082">
    <property type="entry name" value="HisKA"/>
    <property type="match status" value="1"/>
</dbReference>
<feature type="transmembrane region" description="Helical" evidence="7">
    <location>
        <begin position="6"/>
        <end position="24"/>
    </location>
</feature>
<dbReference type="SUPFAM" id="SSF47384">
    <property type="entry name" value="Homodimeric domain of signal transducing histidine kinase"/>
    <property type="match status" value="1"/>
</dbReference>
<evidence type="ECO:0000256" key="1">
    <source>
        <dbReference type="ARBA" id="ARBA00000085"/>
    </source>
</evidence>
<evidence type="ECO:0000259" key="8">
    <source>
        <dbReference type="PROSITE" id="PS50109"/>
    </source>
</evidence>
<dbReference type="GO" id="GO:0005886">
    <property type="term" value="C:plasma membrane"/>
    <property type="evidence" value="ECO:0007669"/>
    <property type="project" value="TreeGrafter"/>
</dbReference>
<dbReference type="PANTHER" id="PTHR45453:SF1">
    <property type="entry name" value="PHOSPHATE REGULON SENSOR PROTEIN PHOR"/>
    <property type="match status" value="1"/>
</dbReference>
<protein>
    <recommendedName>
        <fullName evidence="2">histidine kinase</fullName>
        <ecNumber evidence="2">2.7.13.3</ecNumber>
    </recommendedName>
</protein>
<organism evidence="9 10">
    <name type="scientific">Flavipsychrobacter stenotrophus</name>
    <dbReference type="NCBI Taxonomy" id="2077091"/>
    <lineage>
        <taxon>Bacteria</taxon>
        <taxon>Pseudomonadati</taxon>
        <taxon>Bacteroidota</taxon>
        <taxon>Chitinophagia</taxon>
        <taxon>Chitinophagales</taxon>
        <taxon>Chitinophagaceae</taxon>
        <taxon>Flavipsychrobacter</taxon>
    </lineage>
</organism>
<evidence type="ECO:0000256" key="6">
    <source>
        <dbReference type="ARBA" id="ARBA00023012"/>
    </source>
</evidence>
<dbReference type="Gene3D" id="1.10.287.130">
    <property type="match status" value="1"/>
</dbReference>
<keyword evidence="7" id="KW-1133">Transmembrane helix</keyword>
<dbReference type="EC" id="2.7.13.3" evidence="2"/>
<dbReference type="PROSITE" id="PS50109">
    <property type="entry name" value="HIS_KIN"/>
    <property type="match status" value="1"/>
</dbReference>
<keyword evidence="10" id="KW-1185">Reference proteome</keyword>
<dbReference type="InterPro" id="IPR036890">
    <property type="entry name" value="HATPase_C_sf"/>
</dbReference>
<dbReference type="Proteomes" id="UP000239872">
    <property type="component" value="Unassembled WGS sequence"/>
</dbReference>
<dbReference type="Gene3D" id="3.30.565.10">
    <property type="entry name" value="Histidine kinase-like ATPase, C-terminal domain"/>
    <property type="match status" value="1"/>
</dbReference>
<accession>A0A2S7SSU8</accession>
<dbReference type="PRINTS" id="PR00344">
    <property type="entry name" value="BCTRLSENSOR"/>
</dbReference>
<dbReference type="InterPro" id="IPR050351">
    <property type="entry name" value="BphY/WalK/GraS-like"/>
</dbReference>
<dbReference type="GO" id="GO:0016036">
    <property type="term" value="P:cellular response to phosphate starvation"/>
    <property type="evidence" value="ECO:0007669"/>
    <property type="project" value="TreeGrafter"/>
</dbReference>
<keyword evidence="4" id="KW-0808">Transferase</keyword>
<feature type="transmembrane region" description="Helical" evidence="7">
    <location>
        <begin position="72"/>
        <end position="94"/>
    </location>
</feature>
<evidence type="ECO:0000256" key="2">
    <source>
        <dbReference type="ARBA" id="ARBA00012438"/>
    </source>
</evidence>
<comment type="catalytic activity">
    <reaction evidence="1">
        <text>ATP + protein L-histidine = ADP + protein N-phospho-L-histidine.</text>
        <dbReference type="EC" id="2.7.13.3"/>
    </reaction>
</comment>
<gene>
    <name evidence="9" type="ORF">CJD36_017245</name>
</gene>
<dbReference type="InterPro" id="IPR036097">
    <property type="entry name" value="HisK_dim/P_sf"/>
</dbReference>
<evidence type="ECO:0000313" key="10">
    <source>
        <dbReference type="Proteomes" id="UP000239872"/>
    </source>
</evidence>
<dbReference type="RefSeq" id="WP_105040449.1">
    <property type="nucleotide sequence ID" value="NZ_PPSL01000005.1"/>
</dbReference>
<keyword evidence="3" id="KW-0597">Phosphoprotein</keyword>
<keyword evidence="7" id="KW-0472">Membrane</keyword>
<dbReference type="InterPro" id="IPR004358">
    <property type="entry name" value="Sig_transdc_His_kin-like_C"/>
</dbReference>
<dbReference type="InterPro" id="IPR003661">
    <property type="entry name" value="HisK_dim/P_dom"/>
</dbReference>
<evidence type="ECO:0000256" key="5">
    <source>
        <dbReference type="ARBA" id="ARBA00022777"/>
    </source>
</evidence>
<dbReference type="SMART" id="SM00388">
    <property type="entry name" value="HisKA"/>
    <property type="match status" value="1"/>
</dbReference>
<dbReference type="EMBL" id="PPSL01000005">
    <property type="protein sequence ID" value="PQJ09677.1"/>
    <property type="molecule type" value="Genomic_DNA"/>
</dbReference>
<dbReference type="FunFam" id="3.30.565.10:FF:000006">
    <property type="entry name" value="Sensor histidine kinase WalK"/>
    <property type="match status" value="1"/>
</dbReference>
<dbReference type="InterPro" id="IPR005467">
    <property type="entry name" value="His_kinase_dom"/>
</dbReference>
<dbReference type="GO" id="GO:0000155">
    <property type="term" value="F:phosphorelay sensor kinase activity"/>
    <property type="evidence" value="ECO:0007669"/>
    <property type="project" value="InterPro"/>
</dbReference>
<keyword evidence="5 9" id="KW-0418">Kinase</keyword>
<dbReference type="InterPro" id="IPR003594">
    <property type="entry name" value="HATPase_dom"/>
</dbReference>
<comment type="caution">
    <text evidence="9">The sequence shown here is derived from an EMBL/GenBank/DDBJ whole genome shotgun (WGS) entry which is preliminary data.</text>
</comment>